<comment type="caution">
    <text evidence="17">The sequence shown here is derived from an EMBL/GenBank/DDBJ whole genome shotgun (WGS) entry which is preliminary data.</text>
</comment>
<dbReference type="GO" id="GO:0031573">
    <property type="term" value="P:mitotic intra-S DNA damage checkpoint signaling"/>
    <property type="evidence" value="ECO:0007669"/>
    <property type="project" value="TreeGrafter"/>
</dbReference>
<feature type="compositionally biased region" description="Basic residues" evidence="15">
    <location>
        <begin position="93"/>
        <end position="107"/>
    </location>
</feature>
<dbReference type="GO" id="GO:0006308">
    <property type="term" value="P:DNA catabolic process"/>
    <property type="evidence" value="ECO:0007669"/>
    <property type="project" value="UniProtKB-UniRule"/>
</dbReference>
<dbReference type="FunFam" id="1.10.150.110:FF:000001">
    <property type="entry name" value="Putative Crossover junction endonuclease MUS81"/>
    <property type="match status" value="1"/>
</dbReference>
<keyword evidence="6 14" id="KW-0255">Endonuclease</keyword>
<dbReference type="InterPro" id="IPR036388">
    <property type="entry name" value="WH-like_DNA-bd_sf"/>
</dbReference>
<evidence type="ECO:0000256" key="13">
    <source>
        <dbReference type="ARBA" id="ARBA00023254"/>
    </source>
</evidence>
<comment type="subunit">
    <text evidence="14">Interacts with EME1.</text>
</comment>
<dbReference type="InterPro" id="IPR011335">
    <property type="entry name" value="Restrct_endonuc-II-like"/>
</dbReference>
<keyword evidence="8 14" id="KW-0378">Hydrolase</keyword>
<evidence type="ECO:0000256" key="6">
    <source>
        <dbReference type="ARBA" id="ARBA00022759"/>
    </source>
</evidence>
<evidence type="ECO:0000256" key="12">
    <source>
        <dbReference type="ARBA" id="ARBA00023242"/>
    </source>
</evidence>
<dbReference type="OrthoDB" id="5963188at2759"/>
<dbReference type="GO" id="GO:0005634">
    <property type="term" value="C:nucleus"/>
    <property type="evidence" value="ECO:0007669"/>
    <property type="project" value="UniProtKB-SubCell"/>
</dbReference>
<dbReference type="EC" id="3.1.22.-" evidence="14"/>
<dbReference type="Gene3D" id="1.10.150.670">
    <property type="entry name" value="Crossover junction endonuclease EME1, DNA-binding domain"/>
    <property type="match status" value="1"/>
</dbReference>
<keyword evidence="5 14" id="KW-0479">Metal-binding</keyword>
<evidence type="ECO:0000256" key="8">
    <source>
        <dbReference type="ARBA" id="ARBA00022801"/>
    </source>
</evidence>
<evidence type="ECO:0000256" key="14">
    <source>
        <dbReference type="RuleBase" id="RU369042"/>
    </source>
</evidence>
<dbReference type="PANTHER" id="PTHR13451:SF0">
    <property type="entry name" value="CROSSOVER JUNCTION ENDONUCLEASE MUS81"/>
    <property type="match status" value="1"/>
</dbReference>
<dbReference type="InterPro" id="IPR042530">
    <property type="entry name" value="EME1/EME2_C"/>
</dbReference>
<dbReference type="GO" id="GO:0046872">
    <property type="term" value="F:metal ion binding"/>
    <property type="evidence" value="ECO:0007669"/>
    <property type="project" value="UniProtKB-UniRule"/>
</dbReference>
<evidence type="ECO:0000256" key="15">
    <source>
        <dbReference type="SAM" id="MobiDB-lite"/>
    </source>
</evidence>
<feature type="region of interest" description="Disordered" evidence="15">
    <location>
        <begin position="561"/>
        <end position="580"/>
    </location>
</feature>
<feature type="region of interest" description="Disordered" evidence="15">
    <location>
        <begin position="76"/>
        <end position="122"/>
    </location>
</feature>
<feature type="compositionally biased region" description="Pro residues" evidence="15">
    <location>
        <begin position="660"/>
        <end position="671"/>
    </location>
</feature>
<reference evidence="17 18" key="1">
    <citation type="journal article" date="2018" name="Front. Microbiol.">
        <title>Prospects for Fungal Bioremediation of Acidic Radioactive Waste Sites: Characterization and Genome Sequence of Rhodotorula taiwanensis MD1149.</title>
        <authorList>
            <person name="Tkavc R."/>
            <person name="Matrosova V.Y."/>
            <person name="Grichenko O.E."/>
            <person name="Gostincar C."/>
            <person name="Volpe R.P."/>
            <person name="Klimenkova P."/>
            <person name="Gaidamakova E.K."/>
            <person name="Zhou C.E."/>
            <person name="Stewart B.J."/>
            <person name="Lyman M.G."/>
            <person name="Malfatti S.A."/>
            <person name="Rubinfeld B."/>
            <person name="Courtot M."/>
            <person name="Singh J."/>
            <person name="Dalgard C.L."/>
            <person name="Hamilton T."/>
            <person name="Frey K.G."/>
            <person name="Gunde-Cimerman N."/>
            <person name="Dugan L."/>
            <person name="Daly M.J."/>
        </authorList>
    </citation>
    <scope>NUCLEOTIDE SEQUENCE [LARGE SCALE GENOMIC DNA]</scope>
    <source>
        <strain evidence="17 18">MD1149</strain>
    </source>
</reference>
<evidence type="ECO:0000256" key="3">
    <source>
        <dbReference type="ARBA" id="ARBA00010015"/>
    </source>
</evidence>
<dbReference type="GO" id="GO:0008821">
    <property type="term" value="F:crossover junction DNA endonuclease activity"/>
    <property type="evidence" value="ECO:0007669"/>
    <property type="project" value="UniProtKB-UniRule"/>
</dbReference>
<organism evidence="17 18">
    <name type="scientific">Rhodotorula taiwanensis</name>
    <dbReference type="NCBI Taxonomy" id="741276"/>
    <lineage>
        <taxon>Eukaryota</taxon>
        <taxon>Fungi</taxon>
        <taxon>Dikarya</taxon>
        <taxon>Basidiomycota</taxon>
        <taxon>Pucciniomycotina</taxon>
        <taxon>Microbotryomycetes</taxon>
        <taxon>Sporidiobolales</taxon>
        <taxon>Sporidiobolaceae</taxon>
        <taxon>Rhodotorula</taxon>
    </lineage>
</organism>
<dbReference type="InterPro" id="IPR006166">
    <property type="entry name" value="ERCC4_domain"/>
</dbReference>
<dbReference type="InterPro" id="IPR010996">
    <property type="entry name" value="HHH_MUS81"/>
</dbReference>
<evidence type="ECO:0000313" key="18">
    <source>
        <dbReference type="Proteomes" id="UP000237144"/>
    </source>
</evidence>
<dbReference type="InterPro" id="IPR047417">
    <property type="entry name" value="WHD_MUS81"/>
</dbReference>
<keyword evidence="10 14" id="KW-0233">DNA recombination</keyword>
<dbReference type="STRING" id="741276.A0A2S5B574"/>
<feature type="compositionally biased region" description="Polar residues" evidence="15">
    <location>
        <begin position="702"/>
        <end position="726"/>
    </location>
</feature>
<comment type="function">
    <text evidence="14">Interacts with EME1 to form a DNA structure-specific endonuclease with substrate preference for branched DNA structures with a 5'-end at the branch nick. Typical substrates include 3'-flap structures, D-loops, replication forks and nicked Holliday junctions. May be required in mitosis for the processing of stalled or collapsed replication fork intermediates. May be required in meiosis for the repair of meiosis-specific double strand breaks subsequent to single-end invasion (SEI).</text>
</comment>
<evidence type="ECO:0000256" key="7">
    <source>
        <dbReference type="ARBA" id="ARBA00022763"/>
    </source>
</evidence>
<keyword evidence="9 14" id="KW-0460">Magnesium</keyword>
<dbReference type="AlphaFoldDB" id="A0A2S5B574"/>
<dbReference type="Gene3D" id="1.10.150.110">
    <property type="entry name" value="DNA polymerase beta, N-terminal domain-like"/>
    <property type="match status" value="1"/>
</dbReference>
<dbReference type="CDD" id="cd20074">
    <property type="entry name" value="XPF_nuclease_Mus81"/>
    <property type="match status" value="1"/>
</dbReference>
<dbReference type="SMART" id="SM00891">
    <property type="entry name" value="ERCC4"/>
    <property type="match status" value="1"/>
</dbReference>
<evidence type="ECO:0000313" key="17">
    <source>
        <dbReference type="EMBL" id="POY71861.1"/>
    </source>
</evidence>
<evidence type="ECO:0000256" key="11">
    <source>
        <dbReference type="ARBA" id="ARBA00023204"/>
    </source>
</evidence>
<comment type="subcellular location">
    <subcellularLocation>
        <location evidence="2 14">Nucleus</location>
    </subcellularLocation>
</comment>
<dbReference type="Gene3D" id="3.40.50.10130">
    <property type="match status" value="1"/>
</dbReference>
<dbReference type="CDD" id="cd21036">
    <property type="entry name" value="WH_MUS81"/>
    <property type="match status" value="1"/>
</dbReference>
<keyword evidence="13" id="KW-0469">Meiosis</keyword>
<gene>
    <name evidence="17" type="ORF">BMF94_5222</name>
</gene>
<sequence>MPKVQPGNPDWVEWVQELVDQAEAIGSKAAQTYKKAANSLRSCPITFQHPEDALQLNGVGPKIVSHLTKKLQEQCEAEGVPMPDRVGPASPRKAQKTAAKPKKRSTKARPSSEDEVDPREARRQRLNNAGAEGADAAAAAALTFNAHPDGHIFNQPLDEDAPGAGTGRGASKGKGKATAASKEPKTREYIPRQNSGAYAILLSLYKNASFDERQTWITKGQVIEDGQEYSSTPFESGTANRGGQIQGGAGFTYSAWGGMKTLITKDLAVSDNKRPAKFALTPAGYALAERLAPLAGIQVHVRLPSSSYGSAGGLPLSSSRNVAAGTAAARAARPLRNADEHAYFPDLGAAFGASTSGPSILRNTAIHVAAPRKRQATPDLFAEREAPAAPAAGADDEDADFQRQMRRALELSRQEAIASSSGAEDFGTGSGGLGLNGRKAAMGMYAAAPPKATEVPVLKNVDSAFGYYYLSEGATHRSFAPKDLRANAELLQTDDVRTLNRDHAEVSQTDDGDLLFRIEYRVAQDLHPIVRGLKKIAPLSRAVPQPGGITKSAYIRERVSNDTAPGFPDKRSLPAVPADKPAFNDPISSLLGGYKAPSKSAKDAMYAPPLNVRLLGGDGAPAAAAPLRGVGNVSDILARFQNGGPSLSSSPRLPPAALNPSPPPPPPPRRPAPVSIEPPVSPKRPRLSASSILAEAPRALGPTSSQNPLQATFESTVTSRKSTNGQPVVVNRHPLDPVRDHVSAAPYTHTPFAPIVWPKGTFQVYLVVDAREGTREAGKRVDFCEKMEREGMRVDGKMMPLGDMIWVARRVDPLTKRPTGADDVVLDAIVERKRLDDLCSSIIDGRYIGQKILRWQFRLKDSGITHRIYLIEKYDVAAQCTVAVHEKFGKQIWTSKSQLRVNDGFYVHESANVADTISYLKKRTQVMCEIYEVGHQDARENLNFQRLLTSFPLQSQDLHIIPDGRIDRSTYLPMQQHLRVTQPATQFLTTYTSFCALNRSDAALTLRTQWASMIQRVSGIGAEKAVQFLGRWETPRAFWDDTKQYEAEVDDENRRLDMDEVEAAVPAGKGKGRAKKVKRRKAEDFVFAELDDGGTRGIKGKLGAKIWELFRAEGKYTVEA</sequence>
<dbReference type="Pfam" id="PF21136">
    <property type="entry name" value="WHD_MUS81"/>
    <property type="match status" value="1"/>
</dbReference>
<dbReference type="GO" id="GO:0003677">
    <property type="term" value="F:DNA binding"/>
    <property type="evidence" value="ECO:0007669"/>
    <property type="project" value="UniProtKB-UniRule"/>
</dbReference>
<accession>A0A2S5B574</accession>
<protein>
    <recommendedName>
        <fullName evidence="14">Crossover junction endonuclease MUS81</fullName>
        <ecNumber evidence="14">3.1.22.-</ecNumber>
    </recommendedName>
</protein>
<dbReference type="InterPro" id="IPR027421">
    <property type="entry name" value="DNA_pol_lamdba_lyase_dom_sf"/>
</dbReference>
<feature type="region of interest" description="Disordered" evidence="15">
    <location>
        <begin position="150"/>
        <end position="189"/>
    </location>
</feature>
<keyword evidence="12 14" id="KW-0539">Nucleus</keyword>
<dbReference type="PANTHER" id="PTHR13451">
    <property type="entry name" value="CLASS II CROSSOVER JUNCTION ENDONUCLEASE MUS81"/>
    <property type="match status" value="1"/>
</dbReference>
<keyword evidence="4 14" id="KW-0540">Nuclease</keyword>
<dbReference type="Pfam" id="PF02732">
    <property type="entry name" value="ERCC4"/>
    <property type="match status" value="1"/>
</dbReference>
<dbReference type="SUPFAM" id="SSF47802">
    <property type="entry name" value="DNA polymerase beta, N-terminal domain-like"/>
    <property type="match status" value="1"/>
</dbReference>
<dbReference type="Pfam" id="PF14716">
    <property type="entry name" value="HHH_8"/>
    <property type="match status" value="1"/>
</dbReference>
<feature type="compositionally biased region" description="Low complexity" evidence="15">
    <location>
        <begin position="645"/>
        <end position="659"/>
    </location>
</feature>
<evidence type="ECO:0000256" key="2">
    <source>
        <dbReference type="ARBA" id="ARBA00004123"/>
    </source>
</evidence>
<keyword evidence="11 14" id="KW-0234">DNA repair</keyword>
<keyword evidence="18" id="KW-1185">Reference proteome</keyword>
<dbReference type="GO" id="GO:0048257">
    <property type="term" value="F:3'-flap endonuclease activity"/>
    <property type="evidence" value="ECO:0007669"/>
    <property type="project" value="TreeGrafter"/>
</dbReference>
<name>A0A2S5B574_9BASI</name>
<dbReference type="InterPro" id="IPR047416">
    <property type="entry name" value="XPF_nuclease_Mus81"/>
</dbReference>
<proteinExistence type="inferred from homology"/>
<evidence type="ECO:0000259" key="16">
    <source>
        <dbReference type="SMART" id="SM00891"/>
    </source>
</evidence>
<dbReference type="Gene3D" id="1.10.10.10">
    <property type="entry name" value="Winged helix-like DNA-binding domain superfamily/Winged helix DNA-binding domain"/>
    <property type="match status" value="1"/>
</dbReference>
<evidence type="ECO:0000256" key="1">
    <source>
        <dbReference type="ARBA" id="ARBA00001946"/>
    </source>
</evidence>
<evidence type="ECO:0000256" key="4">
    <source>
        <dbReference type="ARBA" id="ARBA00022722"/>
    </source>
</evidence>
<evidence type="ECO:0000256" key="9">
    <source>
        <dbReference type="ARBA" id="ARBA00022842"/>
    </source>
</evidence>
<evidence type="ECO:0000256" key="5">
    <source>
        <dbReference type="ARBA" id="ARBA00022723"/>
    </source>
</evidence>
<comment type="cofactor">
    <cofactor evidence="1 14">
        <name>Mg(2+)</name>
        <dbReference type="ChEBI" id="CHEBI:18420"/>
    </cofactor>
</comment>
<dbReference type="GO" id="GO:0000727">
    <property type="term" value="P:double-strand break repair via break-induced replication"/>
    <property type="evidence" value="ECO:0007669"/>
    <property type="project" value="UniProtKB-UniRule"/>
</dbReference>
<dbReference type="SUPFAM" id="SSF52980">
    <property type="entry name" value="Restriction endonuclease-like"/>
    <property type="match status" value="1"/>
</dbReference>
<feature type="region of interest" description="Disordered" evidence="15">
    <location>
        <begin position="641"/>
        <end position="733"/>
    </location>
</feature>
<evidence type="ECO:0000256" key="10">
    <source>
        <dbReference type="ARBA" id="ARBA00023172"/>
    </source>
</evidence>
<dbReference type="InterPro" id="IPR033309">
    <property type="entry name" value="Mus81"/>
</dbReference>
<keyword evidence="7 14" id="KW-0227">DNA damage</keyword>
<feature type="domain" description="ERCC4" evidence="16">
    <location>
        <begin position="765"/>
        <end position="875"/>
    </location>
</feature>
<comment type="similarity">
    <text evidence="3 14">Belongs to the XPF family.</text>
</comment>
<dbReference type="EMBL" id="PJQD01000072">
    <property type="protein sequence ID" value="POY71861.1"/>
    <property type="molecule type" value="Genomic_DNA"/>
</dbReference>
<dbReference type="GO" id="GO:0048476">
    <property type="term" value="C:Holliday junction resolvase complex"/>
    <property type="evidence" value="ECO:0007669"/>
    <property type="project" value="UniProtKB-UniRule"/>
</dbReference>
<dbReference type="GO" id="GO:0000712">
    <property type="term" value="P:resolution of meiotic recombination intermediates"/>
    <property type="evidence" value="ECO:0007669"/>
    <property type="project" value="TreeGrafter"/>
</dbReference>
<dbReference type="Proteomes" id="UP000237144">
    <property type="component" value="Unassembled WGS sequence"/>
</dbReference>
<dbReference type="GO" id="GO:0031297">
    <property type="term" value="P:replication fork processing"/>
    <property type="evidence" value="ECO:0007669"/>
    <property type="project" value="UniProtKB-ARBA"/>
</dbReference>